<feature type="compositionally biased region" description="Basic residues" evidence="1">
    <location>
        <begin position="1"/>
        <end position="12"/>
    </location>
</feature>
<dbReference type="RefSeq" id="WP_194539525.1">
    <property type="nucleotide sequence ID" value="NZ_JACEFB010000017.1"/>
</dbReference>
<reference evidence="2 3" key="1">
    <citation type="submission" date="2020-07" db="EMBL/GenBank/DDBJ databases">
        <title>Thermogemmata thermophila gen. nov., sp. nov., a novel moderate thermophilic planctomycete from a Kamchatka hot spring.</title>
        <authorList>
            <person name="Elcheninov A.G."/>
            <person name="Podosokorskaya O.A."/>
            <person name="Kovaleva O.L."/>
            <person name="Novikov A."/>
            <person name="Bonch-Osmolovskaya E.A."/>
            <person name="Toshchakov S.V."/>
            <person name="Kublanov I.V."/>
        </authorList>
    </citation>
    <scope>NUCLEOTIDE SEQUENCE [LARGE SCALE GENOMIC DNA]</scope>
    <source>
        <strain evidence="2 3">2918</strain>
    </source>
</reference>
<proteinExistence type="predicted"/>
<sequence length="83" mass="9834">MAVRMSTRRRMDRMRDNMALSRIANGHRKRKERANRDRRMKALLARSTFPHYHPALQSWVSQKLGIPFSRVTEEQVRQLLSGS</sequence>
<gene>
    <name evidence="2" type="ORF">H0921_16000</name>
</gene>
<comment type="caution">
    <text evidence="2">The sequence shown here is derived from an EMBL/GenBank/DDBJ whole genome shotgun (WGS) entry which is preliminary data.</text>
</comment>
<name>A0A7V9ACU1_9BACT</name>
<feature type="compositionally biased region" description="Basic residues" evidence="1">
    <location>
        <begin position="25"/>
        <end position="36"/>
    </location>
</feature>
<dbReference type="AlphaFoldDB" id="A0A7V9ACU1"/>
<feature type="region of interest" description="Disordered" evidence="1">
    <location>
        <begin position="1"/>
        <end position="36"/>
    </location>
</feature>
<dbReference type="Proteomes" id="UP000542342">
    <property type="component" value="Unassembled WGS sequence"/>
</dbReference>
<protein>
    <submittedName>
        <fullName evidence="2">Uncharacterized protein</fullName>
    </submittedName>
</protein>
<evidence type="ECO:0000313" key="2">
    <source>
        <dbReference type="EMBL" id="MBA2227661.1"/>
    </source>
</evidence>
<accession>A0A7V9ACU1</accession>
<keyword evidence="3" id="KW-1185">Reference proteome</keyword>
<evidence type="ECO:0000256" key="1">
    <source>
        <dbReference type="SAM" id="MobiDB-lite"/>
    </source>
</evidence>
<organism evidence="2 3">
    <name type="scientific">Thermogemmata fonticola</name>
    <dbReference type="NCBI Taxonomy" id="2755323"/>
    <lineage>
        <taxon>Bacteria</taxon>
        <taxon>Pseudomonadati</taxon>
        <taxon>Planctomycetota</taxon>
        <taxon>Planctomycetia</taxon>
        <taxon>Gemmatales</taxon>
        <taxon>Gemmataceae</taxon>
        <taxon>Thermogemmata</taxon>
    </lineage>
</organism>
<evidence type="ECO:0000313" key="3">
    <source>
        <dbReference type="Proteomes" id="UP000542342"/>
    </source>
</evidence>
<dbReference type="EMBL" id="JACEFB010000017">
    <property type="protein sequence ID" value="MBA2227661.1"/>
    <property type="molecule type" value="Genomic_DNA"/>
</dbReference>